<organism evidence="2 3">
    <name type="scientific">Aureobasidium uvarum</name>
    <dbReference type="NCBI Taxonomy" id="2773716"/>
    <lineage>
        <taxon>Eukaryota</taxon>
        <taxon>Fungi</taxon>
        <taxon>Dikarya</taxon>
        <taxon>Ascomycota</taxon>
        <taxon>Pezizomycotina</taxon>
        <taxon>Dothideomycetes</taxon>
        <taxon>Dothideomycetidae</taxon>
        <taxon>Dothideales</taxon>
        <taxon>Saccotheciaceae</taxon>
        <taxon>Aureobasidium</taxon>
    </lineage>
</organism>
<dbReference type="Proteomes" id="UP000745764">
    <property type="component" value="Unassembled WGS sequence"/>
</dbReference>
<dbReference type="EMBL" id="CAINUL010000016">
    <property type="protein sequence ID" value="CAD0114079.1"/>
    <property type="molecule type" value="Genomic_DNA"/>
</dbReference>
<reference evidence="2" key="1">
    <citation type="submission" date="2020-06" db="EMBL/GenBank/DDBJ databases">
        <authorList>
            <person name="Onetto C."/>
        </authorList>
    </citation>
    <scope>NUCLEOTIDE SEQUENCE</scope>
</reference>
<feature type="region of interest" description="Disordered" evidence="1">
    <location>
        <begin position="1"/>
        <end position="25"/>
    </location>
</feature>
<accession>A0A9N8PWL0</accession>
<evidence type="ECO:0000313" key="2">
    <source>
        <dbReference type="EMBL" id="CAD0114079.1"/>
    </source>
</evidence>
<gene>
    <name evidence="2" type="ORF">AWRI4620_LOCUS8334</name>
</gene>
<feature type="compositionally biased region" description="Basic and acidic residues" evidence="1">
    <location>
        <begin position="7"/>
        <end position="17"/>
    </location>
</feature>
<protein>
    <submittedName>
        <fullName evidence="2">Uncharacterized protein</fullName>
    </submittedName>
</protein>
<dbReference type="AlphaFoldDB" id="A0A9N8PWL0"/>
<keyword evidence="3" id="KW-1185">Reference proteome</keyword>
<name>A0A9N8PWL0_9PEZI</name>
<sequence length="78" mass="8570">MTSSQNDETKDPEHVDASPRPINVYTDDETSSLGKGDILGAEHVDPVLNAKMHLVNNAIDEIGFTGYHWKLFVLNGFG</sequence>
<proteinExistence type="predicted"/>
<evidence type="ECO:0000256" key="1">
    <source>
        <dbReference type="SAM" id="MobiDB-lite"/>
    </source>
</evidence>
<comment type="caution">
    <text evidence="2">The sequence shown here is derived from an EMBL/GenBank/DDBJ whole genome shotgun (WGS) entry which is preliminary data.</text>
</comment>
<evidence type="ECO:0000313" key="3">
    <source>
        <dbReference type="Proteomes" id="UP000745764"/>
    </source>
</evidence>
<dbReference type="OrthoDB" id="3936150at2759"/>